<reference evidence="1" key="2">
    <citation type="journal article" date="2022" name="Res Sq">
        <title>Comparative Genomics Reveals Insights into the Divergent Evolution of Astigmatic Mites and Household Pest Adaptations.</title>
        <authorList>
            <person name="Xiong Q."/>
            <person name="Wan A.T.-Y."/>
            <person name="Liu X.-Y."/>
            <person name="Fung C.S.-H."/>
            <person name="Xiao X."/>
            <person name="Malainual N."/>
            <person name="Hou J."/>
            <person name="Wang L."/>
            <person name="Wang M."/>
            <person name="Yang K."/>
            <person name="Cui Y."/>
            <person name="Leung E."/>
            <person name="Nong W."/>
            <person name="Shin S.-K."/>
            <person name="Au S."/>
            <person name="Jeong K.Y."/>
            <person name="Chew F.T."/>
            <person name="Hui J."/>
            <person name="Leung T.F."/>
            <person name="Tungtrongchitr A."/>
            <person name="Zhong N."/>
            <person name="Liu Z."/>
            <person name="Tsui S."/>
        </authorList>
    </citation>
    <scope>NUCLEOTIDE SEQUENCE</scope>
    <source>
        <strain evidence="1">Derf</strain>
        <tissue evidence="1">Whole organism</tissue>
    </source>
</reference>
<accession>A0A922L3H6</accession>
<evidence type="ECO:0000313" key="2">
    <source>
        <dbReference type="Proteomes" id="UP000790347"/>
    </source>
</evidence>
<comment type="caution">
    <text evidence="1">The sequence shown here is derived from an EMBL/GenBank/DDBJ whole genome shotgun (WGS) entry which is preliminary data.</text>
</comment>
<keyword evidence="2" id="KW-1185">Reference proteome</keyword>
<evidence type="ECO:0000313" key="1">
    <source>
        <dbReference type="EMBL" id="KAH9517033.1"/>
    </source>
</evidence>
<dbReference type="EMBL" id="ASGP02000003">
    <property type="protein sequence ID" value="KAH9517033.1"/>
    <property type="molecule type" value="Genomic_DNA"/>
</dbReference>
<gene>
    <name evidence="1" type="ORF">DERF_007733</name>
</gene>
<dbReference type="Proteomes" id="UP000790347">
    <property type="component" value="Unassembled WGS sequence"/>
</dbReference>
<reference evidence="1" key="1">
    <citation type="submission" date="2013-05" db="EMBL/GenBank/DDBJ databases">
        <authorList>
            <person name="Yim A.K.Y."/>
            <person name="Chan T.F."/>
            <person name="Ji K.M."/>
            <person name="Liu X.Y."/>
            <person name="Zhou J.W."/>
            <person name="Li R.Q."/>
            <person name="Yang K.Y."/>
            <person name="Li J."/>
            <person name="Li M."/>
            <person name="Law P.T.W."/>
            <person name="Wu Y.L."/>
            <person name="Cai Z.L."/>
            <person name="Qin H."/>
            <person name="Bao Y."/>
            <person name="Leung R.K.K."/>
            <person name="Ng P.K.S."/>
            <person name="Zou J."/>
            <person name="Zhong X.J."/>
            <person name="Ran P.X."/>
            <person name="Zhong N.S."/>
            <person name="Liu Z.G."/>
            <person name="Tsui S.K.W."/>
        </authorList>
    </citation>
    <scope>NUCLEOTIDE SEQUENCE</scope>
    <source>
        <strain evidence="1">Derf</strain>
        <tissue evidence="1">Whole organism</tissue>
    </source>
</reference>
<name>A0A922L3H6_DERFA</name>
<proteinExistence type="predicted"/>
<organism evidence="1 2">
    <name type="scientific">Dermatophagoides farinae</name>
    <name type="common">American house dust mite</name>
    <dbReference type="NCBI Taxonomy" id="6954"/>
    <lineage>
        <taxon>Eukaryota</taxon>
        <taxon>Metazoa</taxon>
        <taxon>Ecdysozoa</taxon>
        <taxon>Arthropoda</taxon>
        <taxon>Chelicerata</taxon>
        <taxon>Arachnida</taxon>
        <taxon>Acari</taxon>
        <taxon>Acariformes</taxon>
        <taxon>Sarcoptiformes</taxon>
        <taxon>Astigmata</taxon>
        <taxon>Psoroptidia</taxon>
        <taxon>Analgoidea</taxon>
        <taxon>Pyroglyphidae</taxon>
        <taxon>Dermatophagoidinae</taxon>
        <taxon>Dermatophagoides</taxon>
    </lineage>
</organism>
<protein>
    <submittedName>
        <fullName evidence="1">Uncharacterized protein</fullName>
    </submittedName>
</protein>
<dbReference type="AlphaFoldDB" id="A0A922L3H6"/>
<sequence>MAKQVVLVFPHHSDNAVTVVVVVVDDDVVEKAILFLDFLLLLRFFDIFLPLFVDVGFDEFFVKNEYLPILFISRLSSSPSLENKDGSFTLII</sequence>